<dbReference type="AlphaFoldDB" id="A0A9D4YDK1"/>
<feature type="domain" description="F-box" evidence="1">
    <location>
        <begin position="10"/>
        <end position="60"/>
    </location>
</feature>
<dbReference type="PROSITE" id="PS50181">
    <property type="entry name" value="FBOX"/>
    <property type="match status" value="1"/>
</dbReference>
<reference evidence="2 3" key="1">
    <citation type="journal article" date="2022" name="Nat. Genet.">
        <title>Improved pea reference genome and pan-genome highlight genomic features and evolutionary characteristics.</title>
        <authorList>
            <person name="Yang T."/>
            <person name="Liu R."/>
            <person name="Luo Y."/>
            <person name="Hu S."/>
            <person name="Wang D."/>
            <person name="Wang C."/>
            <person name="Pandey M.K."/>
            <person name="Ge S."/>
            <person name="Xu Q."/>
            <person name="Li N."/>
            <person name="Li G."/>
            <person name="Huang Y."/>
            <person name="Saxena R.K."/>
            <person name="Ji Y."/>
            <person name="Li M."/>
            <person name="Yan X."/>
            <person name="He Y."/>
            <person name="Liu Y."/>
            <person name="Wang X."/>
            <person name="Xiang C."/>
            <person name="Varshney R.K."/>
            <person name="Ding H."/>
            <person name="Gao S."/>
            <person name="Zong X."/>
        </authorList>
    </citation>
    <scope>NUCLEOTIDE SEQUENCE [LARGE SCALE GENOMIC DNA]</scope>
    <source>
        <strain evidence="2 3">cv. Zhongwan 6</strain>
    </source>
</reference>
<dbReference type="CDD" id="cd22160">
    <property type="entry name" value="F-box_AtFBL13-like"/>
    <property type="match status" value="1"/>
</dbReference>
<sequence>MKTRRRNYDKDRMSDLPDSVLLEILSNLKINQAVEMSILSTRWKNLWKYISVLSLHYRSFKSIECFINFVSQFFSFRNEKTSVQALTFECRYYFDPLLLKRILKYLFSHNVQHLDMTVPCTLKQFPLSSNFSYHSLTSLKLSTSQELDTVPPVFPNSLKLPALTNLSLYTFTFRCTNEDDEDGYADPFSGFQSLNTLFIESCPLFNDKEGLFISSLSLVSLTILLPIDYDFYKFKLSTPNLSTFHFAGRPFQNLSGHNNITNFSFIKHVNIHIPLCKFLKYPSPSIILFDWLLELHLMESFTISSNALQVYFRFLRFKLQIYMLVLNSPSFPIA</sequence>
<protein>
    <recommendedName>
        <fullName evidence="1">F-box domain-containing protein</fullName>
    </recommendedName>
</protein>
<evidence type="ECO:0000313" key="2">
    <source>
        <dbReference type="EMBL" id="KAI5435565.1"/>
    </source>
</evidence>
<dbReference type="InterPro" id="IPR053781">
    <property type="entry name" value="F-box_AtFBL13-like"/>
</dbReference>
<evidence type="ECO:0000313" key="3">
    <source>
        <dbReference type="Proteomes" id="UP001058974"/>
    </source>
</evidence>
<dbReference type="InterPro" id="IPR001810">
    <property type="entry name" value="F-box_dom"/>
</dbReference>
<dbReference type="PANTHER" id="PTHR32212:SF269">
    <property type="entry name" value="F-BOX_RNI_FBD-LIKE DOMAIN PROTEIN"/>
    <property type="match status" value="1"/>
</dbReference>
<dbReference type="SMART" id="SM00256">
    <property type="entry name" value="FBOX"/>
    <property type="match status" value="1"/>
</dbReference>
<dbReference type="Proteomes" id="UP001058974">
    <property type="component" value="Chromosome 2"/>
</dbReference>
<dbReference type="InterPro" id="IPR036047">
    <property type="entry name" value="F-box-like_dom_sf"/>
</dbReference>
<organism evidence="2 3">
    <name type="scientific">Pisum sativum</name>
    <name type="common">Garden pea</name>
    <name type="synonym">Lathyrus oleraceus</name>
    <dbReference type="NCBI Taxonomy" id="3888"/>
    <lineage>
        <taxon>Eukaryota</taxon>
        <taxon>Viridiplantae</taxon>
        <taxon>Streptophyta</taxon>
        <taxon>Embryophyta</taxon>
        <taxon>Tracheophyta</taxon>
        <taxon>Spermatophyta</taxon>
        <taxon>Magnoliopsida</taxon>
        <taxon>eudicotyledons</taxon>
        <taxon>Gunneridae</taxon>
        <taxon>Pentapetalae</taxon>
        <taxon>rosids</taxon>
        <taxon>fabids</taxon>
        <taxon>Fabales</taxon>
        <taxon>Fabaceae</taxon>
        <taxon>Papilionoideae</taxon>
        <taxon>50 kb inversion clade</taxon>
        <taxon>NPAAA clade</taxon>
        <taxon>Hologalegina</taxon>
        <taxon>IRL clade</taxon>
        <taxon>Fabeae</taxon>
        <taxon>Lathyrus</taxon>
    </lineage>
</organism>
<dbReference type="EMBL" id="JAMSHJ010000002">
    <property type="protein sequence ID" value="KAI5435565.1"/>
    <property type="molecule type" value="Genomic_DNA"/>
</dbReference>
<accession>A0A9D4YDK1</accession>
<dbReference type="Pfam" id="PF00646">
    <property type="entry name" value="F-box"/>
    <property type="match status" value="1"/>
</dbReference>
<dbReference type="SUPFAM" id="SSF81383">
    <property type="entry name" value="F-box domain"/>
    <property type="match status" value="1"/>
</dbReference>
<dbReference type="Gene3D" id="3.80.10.10">
    <property type="entry name" value="Ribonuclease Inhibitor"/>
    <property type="match status" value="1"/>
</dbReference>
<proteinExistence type="predicted"/>
<dbReference type="InterPro" id="IPR032675">
    <property type="entry name" value="LRR_dom_sf"/>
</dbReference>
<comment type="caution">
    <text evidence="2">The sequence shown here is derived from an EMBL/GenBank/DDBJ whole genome shotgun (WGS) entry which is preliminary data.</text>
</comment>
<gene>
    <name evidence="2" type="ORF">KIW84_022109</name>
</gene>
<dbReference type="PANTHER" id="PTHR32212">
    <property type="entry name" value="CYCLIN-LIKE F-BOX"/>
    <property type="match status" value="1"/>
</dbReference>
<dbReference type="Gramene" id="Psat02G0210900-T2">
    <property type="protein sequence ID" value="KAI5435565.1"/>
    <property type="gene ID" value="KIW84_022109"/>
</dbReference>
<keyword evidence="3" id="KW-1185">Reference proteome</keyword>
<name>A0A9D4YDK1_PEA</name>
<evidence type="ECO:0000259" key="1">
    <source>
        <dbReference type="PROSITE" id="PS50181"/>
    </source>
</evidence>